<reference evidence="1" key="1">
    <citation type="submission" date="2015-10" db="EMBL/GenBank/DDBJ databases">
        <authorList>
            <person name="Gilbert D.G."/>
        </authorList>
    </citation>
    <scope>NUCLEOTIDE SEQUENCE</scope>
    <source>
        <strain evidence="1">Lp167-67</strain>
    </source>
</reference>
<dbReference type="AlphaFoldDB" id="A0A0U5KMV6"/>
<accession>A0A0U5KMV6</accession>
<sequence>MTLEEMIKDSGLDPKTINKVVKDFQKAGEKYNGIQCAVAMTLLLRLLVQNDSQRQIVNDIANEYDIGTEEE</sequence>
<evidence type="ECO:0000313" key="1">
    <source>
        <dbReference type="EMBL" id="CUR41867.1"/>
    </source>
</evidence>
<dbReference type="RefSeq" id="WP_339111662.1">
    <property type="nucleotide sequence ID" value="NZ_LN887698.1"/>
</dbReference>
<gene>
    <name evidence="1" type="ORF">LRLP16767_LRLP167_00184</name>
</gene>
<name>A0A0U5KMV6_LIMRT</name>
<organism evidence="1">
    <name type="scientific">Limosilactobacillus reuteri</name>
    <name type="common">Lactobacillus reuteri</name>
    <dbReference type="NCBI Taxonomy" id="1598"/>
    <lineage>
        <taxon>Bacteria</taxon>
        <taxon>Bacillati</taxon>
        <taxon>Bacillota</taxon>
        <taxon>Bacilli</taxon>
        <taxon>Lactobacillales</taxon>
        <taxon>Lactobacillaceae</taxon>
        <taxon>Limosilactobacillus</taxon>
    </lineage>
</organism>
<dbReference type="EMBL" id="LN887698">
    <property type="protein sequence ID" value="CUR41867.1"/>
    <property type="molecule type" value="Genomic_DNA"/>
</dbReference>
<protein>
    <submittedName>
        <fullName evidence="1">Uncharacterized protein</fullName>
    </submittedName>
</protein>
<proteinExistence type="predicted"/>